<sequence>MKERERENYRTSSIQTHIPTIEIQGTLVAILCGDDADFYLMTTRSKERGFLNRSAGVCIERVTRQNNRRATSSSSPADPIETKQKKSSEADGSTLSRLKQKSNPVVQSHICIVSPQATLRPVRLIPFDLTAFVFITFRFDEPMVRRELHSVKVSLHHIGR</sequence>
<feature type="compositionally biased region" description="Basic and acidic residues" evidence="1">
    <location>
        <begin position="80"/>
        <end position="89"/>
    </location>
</feature>
<dbReference type="EMBL" id="JAOYFB010000005">
    <property type="protein sequence ID" value="KAK4015701.1"/>
    <property type="molecule type" value="Genomic_DNA"/>
</dbReference>
<gene>
    <name evidence="2" type="ORF">OUZ56_030675</name>
</gene>
<comment type="caution">
    <text evidence="2">The sequence shown here is derived from an EMBL/GenBank/DDBJ whole genome shotgun (WGS) entry which is preliminary data.</text>
</comment>
<evidence type="ECO:0000313" key="2">
    <source>
        <dbReference type="EMBL" id="KAK4015701.1"/>
    </source>
</evidence>
<protein>
    <submittedName>
        <fullName evidence="2">Uncharacterized protein</fullName>
    </submittedName>
</protein>
<feature type="compositionally biased region" description="Polar residues" evidence="1">
    <location>
        <begin position="64"/>
        <end position="76"/>
    </location>
</feature>
<reference evidence="2 3" key="1">
    <citation type="journal article" date="2023" name="Nucleic Acids Res.">
        <title>The hologenome of Daphnia magna reveals possible DNA methylation and microbiome-mediated evolution of the host genome.</title>
        <authorList>
            <person name="Chaturvedi A."/>
            <person name="Li X."/>
            <person name="Dhandapani V."/>
            <person name="Marshall H."/>
            <person name="Kissane S."/>
            <person name="Cuenca-Cambronero M."/>
            <person name="Asole G."/>
            <person name="Calvet F."/>
            <person name="Ruiz-Romero M."/>
            <person name="Marangio P."/>
            <person name="Guigo R."/>
            <person name="Rago D."/>
            <person name="Mirbahai L."/>
            <person name="Eastwood N."/>
            <person name="Colbourne J.K."/>
            <person name="Zhou J."/>
            <person name="Mallon E."/>
            <person name="Orsini L."/>
        </authorList>
    </citation>
    <scope>NUCLEOTIDE SEQUENCE [LARGE SCALE GENOMIC DNA]</scope>
    <source>
        <strain evidence="2">LRV0_1</strain>
    </source>
</reference>
<evidence type="ECO:0000313" key="3">
    <source>
        <dbReference type="Proteomes" id="UP001234178"/>
    </source>
</evidence>
<dbReference type="Proteomes" id="UP001234178">
    <property type="component" value="Unassembled WGS sequence"/>
</dbReference>
<keyword evidence="3" id="KW-1185">Reference proteome</keyword>
<proteinExistence type="predicted"/>
<name>A0ABQ9ZSJ4_9CRUS</name>
<evidence type="ECO:0000256" key="1">
    <source>
        <dbReference type="SAM" id="MobiDB-lite"/>
    </source>
</evidence>
<accession>A0ABQ9ZSJ4</accession>
<organism evidence="2 3">
    <name type="scientific">Daphnia magna</name>
    <dbReference type="NCBI Taxonomy" id="35525"/>
    <lineage>
        <taxon>Eukaryota</taxon>
        <taxon>Metazoa</taxon>
        <taxon>Ecdysozoa</taxon>
        <taxon>Arthropoda</taxon>
        <taxon>Crustacea</taxon>
        <taxon>Branchiopoda</taxon>
        <taxon>Diplostraca</taxon>
        <taxon>Cladocera</taxon>
        <taxon>Anomopoda</taxon>
        <taxon>Daphniidae</taxon>
        <taxon>Daphnia</taxon>
    </lineage>
</organism>
<feature type="region of interest" description="Disordered" evidence="1">
    <location>
        <begin position="62"/>
        <end position="100"/>
    </location>
</feature>
<feature type="compositionally biased region" description="Polar residues" evidence="1">
    <location>
        <begin position="90"/>
        <end position="100"/>
    </location>
</feature>